<dbReference type="EMBL" id="DRXH01000047">
    <property type="protein sequence ID" value="HHM43920.1"/>
    <property type="molecule type" value="Genomic_DNA"/>
</dbReference>
<protein>
    <recommendedName>
        <fullName evidence="3">30S ribosomal protein S24e</fullName>
    </recommendedName>
</protein>
<keyword evidence="2" id="KW-0687">Ribonucleoprotein</keyword>
<dbReference type="GO" id="GO:0006412">
    <property type="term" value="P:translation"/>
    <property type="evidence" value="ECO:0007669"/>
    <property type="project" value="InterPro"/>
</dbReference>
<evidence type="ECO:0000256" key="2">
    <source>
        <dbReference type="ARBA" id="ARBA00023274"/>
    </source>
</evidence>
<dbReference type="SUPFAM" id="SSF54189">
    <property type="entry name" value="Ribosomal proteins S24e, L23 and L15e"/>
    <property type="match status" value="1"/>
</dbReference>
<dbReference type="GO" id="GO:1990904">
    <property type="term" value="C:ribonucleoprotein complex"/>
    <property type="evidence" value="ECO:0007669"/>
    <property type="project" value="UniProtKB-KW"/>
</dbReference>
<dbReference type="InterPro" id="IPR001976">
    <property type="entry name" value="Ribosomal_eS24"/>
</dbReference>
<dbReference type="GO" id="GO:0005840">
    <property type="term" value="C:ribosome"/>
    <property type="evidence" value="ECO:0007669"/>
    <property type="project" value="UniProtKB-KW"/>
</dbReference>
<evidence type="ECO:0000256" key="3">
    <source>
        <dbReference type="ARBA" id="ARBA00035358"/>
    </source>
</evidence>
<dbReference type="Gene3D" id="3.30.70.330">
    <property type="match status" value="1"/>
</dbReference>
<sequence length="98" mass="11178">MTMSIDKLSMVENKLVGRREVQASISYTKPLTREEIKKLIADHFRTDPAKVVVKKAAFSTGTHSVKVHAHLYEAVEQALKLEPEHILIRNKLAEKEKK</sequence>
<reference evidence="4" key="1">
    <citation type="journal article" date="2020" name="mSystems">
        <title>Genome- and Community-Level Interaction Insights into Carbon Utilization and Element Cycling Functions of Hydrothermarchaeota in Hydrothermal Sediment.</title>
        <authorList>
            <person name="Zhou Z."/>
            <person name="Liu Y."/>
            <person name="Xu W."/>
            <person name="Pan J."/>
            <person name="Luo Z.H."/>
            <person name="Li M."/>
        </authorList>
    </citation>
    <scope>NUCLEOTIDE SEQUENCE [LARGE SCALE GENOMIC DNA]</scope>
    <source>
        <strain evidence="4">SpSt-1074</strain>
    </source>
</reference>
<dbReference type="GO" id="GO:0003735">
    <property type="term" value="F:structural constituent of ribosome"/>
    <property type="evidence" value="ECO:0007669"/>
    <property type="project" value="InterPro"/>
</dbReference>
<evidence type="ECO:0000256" key="1">
    <source>
        <dbReference type="ARBA" id="ARBA00022980"/>
    </source>
</evidence>
<comment type="caution">
    <text evidence="4">The sequence shown here is derived from an EMBL/GenBank/DDBJ whole genome shotgun (WGS) entry which is preliminary data.</text>
</comment>
<dbReference type="AlphaFoldDB" id="A0A7J3VSA6"/>
<proteinExistence type="predicted"/>
<organism evidence="4">
    <name type="scientific">Caldiarchaeum subterraneum</name>
    <dbReference type="NCBI Taxonomy" id="311458"/>
    <lineage>
        <taxon>Archaea</taxon>
        <taxon>Nitrososphaerota</taxon>
        <taxon>Candidatus Caldarchaeales</taxon>
        <taxon>Candidatus Caldarchaeaceae</taxon>
        <taxon>Candidatus Caldarchaeum</taxon>
    </lineage>
</organism>
<dbReference type="InterPro" id="IPR012677">
    <property type="entry name" value="Nucleotide-bd_a/b_plait_sf"/>
</dbReference>
<keyword evidence="1" id="KW-0689">Ribosomal protein</keyword>
<dbReference type="InterPro" id="IPR012678">
    <property type="entry name" value="Ribosomal_uL23/eL15/eS24_sf"/>
</dbReference>
<evidence type="ECO:0000313" key="4">
    <source>
        <dbReference type="EMBL" id="HHM43920.1"/>
    </source>
</evidence>
<name>A0A7J3VSA6_CALS0</name>
<gene>
    <name evidence="4" type="ORF">ENM31_01295</name>
</gene>
<dbReference type="Pfam" id="PF01282">
    <property type="entry name" value="Ribosomal_S24e"/>
    <property type="match status" value="1"/>
</dbReference>
<accession>A0A7J3VSA6</accession>